<dbReference type="RefSeq" id="XP_045955184.1">
    <property type="nucleotide sequence ID" value="XM_046100504.1"/>
</dbReference>
<dbReference type="InterPro" id="IPR002575">
    <property type="entry name" value="Aminoglycoside_PTrfase"/>
</dbReference>
<evidence type="ECO:0000259" key="1">
    <source>
        <dbReference type="Pfam" id="PF01636"/>
    </source>
</evidence>
<dbReference type="EMBL" id="JAGPXC010000007">
    <property type="protein sequence ID" value="KAH6648677.1"/>
    <property type="molecule type" value="Genomic_DNA"/>
</dbReference>
<comment type="caution">
    <text evidence="2">The sequence shown here is derived from an EMBL/GenBank/DDBJ whole genome shotgun (WGS) entry which is preliminary data.</text>
</comment>
<keyword evidence="3" id="KW-1185">Reference proteome</keyword>
<dbReference type="AlphaFoldDB" id="A0A9P8UEV3"/>
<dbReference type="OrthoDB" id="10003767at2759"/>
<dbReference type="PANTHER" id="PTHR21310">
    <property type="entry name" value="AMINOGLYCOSIDE PHOSPHOTRANSFERASE-RELATED-RELATED"/>
    <property type="match status" value="1"/>
</dbReference>
<proteinExistence type="predicted"/>
<dbReference type="SUPFAM" id="SSF56112">
    <property type="entry name" value="Protein kinase-like (PK-like)"/>
    <property type="match status" value="1"/>
</dbReference>
<accession>A0A9P8UEV3</accession>
<dbReference type="GeneID" id="70129396"/>
<evidence type="ECO:0000313" key="3">
    <source>
        <dbReference type="Proteomes" id="UP000758603"/>
    </source>
</evidence>
<dbReference type="InterPro" id="IPR011009">
    <property type="entry name" value="Kinase-like_dom_sf"/>
</dbReference>
<dbReference type="Gene3D" id="3.90.1200.10">
    <property type="match status" value="1"/>
</dbReference>
<evidence type="ECO:0000313" key="2">
    <source>
        <dbReference type="EMBL" id="KAH6648677.1"/>
    </source>
</evidence>
<feature type="domain" description="Aminoglycoside phosphotransferase" evidence="1">
    <location>
        <begin position="59"/>
        <end position="283"/>
    </location>
</feature>
<reference evidence="2" key="1">
    <citation type="journal article" date="2021" name="Nat. Commun.">
        <title>Genetic determinants of endophytism in the Arabidopsis root mycobiome.</title>
        <authorList>
            <person name="Mesny F."/>
            <person name="Miyauchi S."/>
            <person name="Thiergart T."/>
            <person name="Pickel B."/>
            <person name="Atanasova L."/>
            <person name="Karlsson M."/>
            <person name="Huettel B."/>
            <person name="Barry K.W."/>
            <person name="Haridas S."/>
            <person name="Chen C."/>
            <person name="Bauer D."/>
            <person name="Andreopoulos W."/>
            <person name="Pangilinan J."/>
            <person name="LaButti K."/>
            <person name="Riley R."/>
            <person name="Lipzen A."/>
            <person name="Clum A."/>
            <person name="Drula E."/>
            <person name="Henrissat B."/>
            <person name="Kohler A."/>
            <person name="Grigoriev I.V."/>
            <person name="Martin F.M."/>
            <person name="Hacquard S."/>
        </authorList>
    </citation>
    <scope>NUCLEOTIDE SEQUENCE</scope>
    <source>
        <strain evidence="2">MPI-SDFR-AT-0073</strain>
    </source>
</reference>
<dbReference type="PANTHER" id="PTHR21310:SF51">
    <property type="entry name" value="AMINOGLYCOSIDE PHOSPHOTRANSFERASE DOMAIN-CONTAINING PROTEIN"/>
    <property type="match status" value="1"/>
</dbReference>
<dbReference type="Pfam" id="PF01636">
    <property type="entry name" value="APH"/>
    <property type="match status" value="1"/>
</dbReference>
<dbReference type="Proteomes" id="UP000758603">
    <property type="component" value="Unassembled WGS sequence"/>
</dbReference>
<gene>
    <name evidence="2" type="ORF">BKA67DRAFT_538696</name>
</gene>
<organism evidence="2 3">
    <name type="scientific">Truncatella angustata</name>
    <dbReference type="NCBI Taxonomy" id="152316"/>
    <lineage>
        <taxon>Eukaryota</taxon>
        <taxon>Fungi</taxon>
        <taxon>Dikarya</taxon>
        <taxon>Ascomycota</taxon>
        <taxon>Pezizomycotina</taxon>
        <taxon>Sordariomycetes</taxon>
        <taxon>Xylariomycetidae</taxon>
        <taxon>Amphisphaeriales</taxon>
        <taxon>Sporocadaceae</taxon>
        <taxon>Truncatella</taxon>
    </lineage>
</organism>
<sequence length="381" mass="42720">MELADLEWHPSPPVDEHTARINWPALYSRASHLHNGQQCIALDLVNAGVNHMIHLLEFQDSQHMRWVVSIPKDGSSVQAEVDVMNLLYENKVGIPRVFGCEPSADNPVGVPFILMQFLTGNVAMDAFGGWGSYGGVIPLEFRPDIHSSVAQVQVDVASVRFRKIGIVTRSLQGHYDIGPFPHIGGPFETAASFFEAWAAHAEFPTSSLKYLHQIEDTVSEESARELRASIDFPVRLAAMAKAGQLNLKDGPFPLGHPDLGYNNIVIDEKNKVLGVIDWQDACTLPWELVEYPLFLDTIPQVFNMPDKYDERGEPLDPTTLQCWKDREAYLDMVRSAESIDNRLSESLKDIKNQALATSVRYFNAGKLGFYNRVLDEYLLVK</sequence>
<dbReference type="InterPro" id="IPR051678">
    <property type="entry name" value="AGP_Transferase"/>
</dbReference>
<name>A0A9P8UEV3_9PEZI</name>
<protein>
    <recommendedName>
        <fullName evidence="1">Aminoglycoside phosphotransferase domain-containing protein</fullName>
    </recommendedName>
</protein>